<dbReference type="InterPro" id="IPR036736">
    <property type="entry name" value="ACP-like_sf"/>
</dbReference>
<keyword evidence="1" id="KW-0596">Phosphopantetheine</keyword>
<dbReference type="Proteomes" id="UP000472372">
    <property type="component" value="Chromosome 4"/>
</dbReference>
<dbReference type="EMBL" id="HG992980">
    <property type="protein sequence ID" value="CAE7033829.1"/>
    <property type="molecule type" value="Genomic_DNA"/>
</dbReference>
<dbReference type="InterPro" id="IPR045851">
    <property type="entry name" value="AMP-bd_C_sf"/>
</dbReference>
<dbReference type="InterPro" id="IPR001242">
    <property type="entry name" value="Condensation_dom"/>
</dbReference>
<dbReference type="InterPro" id="IPR000873">
    <property type="entry name" value="AMP-dep_synth/lig_dom"/>
</dbReference>
<dbReference type="SUPFAM" id="SSF47336">
    <property type="entry name" value="ACP-like"/>
    <property type="match status" value="2"/>
</dbReference>
<dbReference type="Gene3D" id="3.30.559.10">
    <property type="entry name" value="Chloramphenicol acetyltransferase-like domain"/>
    <property type="match status" value="1"/>
</dbReference>
<dbReference type="CDD" id="cd05918">
    <property type="entry name" value="A_NRPS_SidN3_like"/>
    <property type="match status" value="1"/>
</dbReference>
<dbReference type="PROSITE" id="PS00455">
    <property type="entry name" value="AMP_BINDING"/>
    <property type="match status" value="1"/>
</dbReference>
<dbReference type="GO" id="GO:0016874">
    <property type="term" value="F:ligase activity"/>
    <property type="evidence" value="ECO:0007669"/>
    <property type="project" value="UniProtKB-KW"/>
</dbReference>
<protein>
    <submittedName>
        <fullName evidence="4">CaiC</fullName>
    </submittedName>
</protein>
<dbReference type="Pfam" id="PF00501">
    <property type="entry name" value="AMP-binding"/>
    <property type="match status" value="1"/>
</dbReference>
<dbReference type="PANTHER" id="PTHR45527:SF16">
    <property type="entry name" value="NONRIBOSOMAL PEPTIDE SYNTHASE ATNA-RELATED"/>
    <property type="match status" value="1"/>
</dbReference>
<dbReference type="Pfam" id="PF00668">
    <property type="entry name" value="Condensation"/>
    <property type="match status" value="1"/>
</dbReference>
<dbReference type="GO" id="GO:0043041">
    <property type="term" value="P:amino acid activation for nonribosomal peptide biosynthetic process"/>
    <property type="evidence" value="ECO:0007669"/>
    <property type="project" value="TreeGrafter"/>
</dbReference>
<dbReference type="Gene3D" id="3.40.50.12780">
    <property type="entry name" value="N-terminal domain of ligase-like"/>
    <property type="match status" value="1"/>
</dbReference>
<dbReference type="SUPFAM" id="SSF56801">
    <property type="entry name" value="Acetyl-CoA synthetase-like"/>
    <property type="match status" value="1"/>
</dbReference>
<dbReference type="PROSITE" id="PS50075">
    <property type="entry name" value="CARRIER"/>
    <property type="match status" value="1"/>
</dbReference>
<dbReference type="GO" id="GO:0005737">
    <property type="term" value="C:cytoplasm"/>
    <property type="evidence" value="ECO:0007669"/>
    <property type="project" value="TreeGrafter"/>
</dbReference>
<keyword evidence="3" id="KW-0436">Ligase</keyword>
<evidence type="ECO:0000313" key="5">
    <source>
        <dbReference type="Proteomes" id="UP000472372"/>
    </source>
</evidence>
<keyword evidence="2" id="KW-0597">Phosphoprotein</keyword>
<dbReference type="InterPro" id="IPR023213">
    <property type="entry name" value="CAT-like_dom_sf"/>
</dbReference>
<dbReference type="GO" id="GO:0031177">
    <property type="term" value="F:phosphopantetheine binding"/>
    <property type="evidence" value="ECO:0007669"/>
    <property type="project" value="TreeGrafter"/>
</dbReference>
<evidence type="ECO:0000256" key="1">
    <source>
        <dbReference type="ARBA" id="ARBA00022450"/>
    </source>
</evidence>
<proteinExistence type="predicted"/>
<dbReference type="Gene3D" id="3.30.559.30">
    <property type="entry name" value="Nonribosomal peptide synthetase, condensation domain"/>
    <property type="match status" value="1"/>
</dbReference>
<dbReference type="Pfam" id="PF00550">
    <property type="entry name" value="PP-binding"/>
    <property type="match status" value="1"/>
</dbReference>
<dbReference type="InterPro" id="IPR042099">
    <property type="entry name" value="ANL_N_sf"/>
</dbReference>
<reference evidence="4" key="1">
    <citation type="submission" date="2021-02" db="EMBL/GenBank/DDBJ databases">
        <authorList>
            <person name="Syme A R."/>
            <person name="Syme A R."/>
            <person name="Moolhuijzen P."/>
        </authorList>
    </citation>
    <scope>NUCLEOTIDE SEQUENCE</scope>
    <source>
        <strain evidence="4">W1-1</strain>
    </source>
</reference>
<dbReference type="AlphaFoldDB" id="A0A6S6W1A6"/>
<dbReference type="GO" id="GO:0044550">
    <property type="term" value="P:secondary metabolite biosynthetic process"/>
    <property type="evidence" value="ECO:0007669"/>
    <property type="project" value="TreeGrafter"/>
</dbReference>
<dbReference type="SUPFAM" id="SSF52777">
    <property type="entry name" value="CoA-dependent acyltransferases"/>
    <property type="match status" value="2"/>
</dbReference>
<accession>A0A6S6W1A6</accession>
<dbReference type="Gene3D" id="3.30.300.30">
    <property type="match status" value="1"/>
</dbReference>
<name>A0A6S6W1A6_9PLEO</name>
<organism evidence="4 5">
    <name type="scientific">Pyrenophora teres f. teres</name>
    <dbReference type="NCBI Taxonomy" id="97479"/>
    <lineage>
        <taxon>Eukaryota</taxon>
        <taxon>Fungi</taxon>
        <taxon>Dikarya</taxon>
        <taxon>Ascomycota</taxon>
        <taxon>Pezizomycotina</taxon>
        <taxon>Dothideomycetes</taxon>
        <taxon>Pleosporomycetidae</taxon>
        <taxon>Pleosporales</taxon>
        <taxon>Pleosporineae</taxon>
        <taxon>Pleosporaceae</taxon>
        <taxon>Pyrenophora</taxon>
    </lineage>
</organism>
<dbReference type="InterPro" id="IPR020845">
    <property type="entry name" value="AMP-binding_CS"/>
</dbReference>
<dbReference type="PANTHER" id="PTHR45527">
    <property type="entry name" value="NONRIBOSOMAL PEPTIDE SYNTHETASE"/>
    <property type="match status" value="1"/>
</dbReference>
<gene>
    <name evidence="4" type="ORF">PTTW11_05289</name>
</gene>
<evidence type="ECO:0000256" key="2">
    <source>
        <dbReference type="ARBA" id="ARBA00022553"/>
    </source>
</evidence>
<evidence type="ECO:0000313" key="4">
    <source>
        <dbReference type="EMBL" id="CAE7033829.1"/>
    </source>
</evidence>
<dbReference type="CDD" id="cd19542">
    <property type="entry name" value="CT_NRPS-like"/>
    <property type="match status" value="1"/>
</dbReference>
<dbReference type="InterPro" id="IPR009081">
    <property type="entry name" value="PP-bd_ACP"/>
</dbReference>
<evidence type="ECO:0000256" key="3">
    <source>
        <dbReference type="ARBA" id="ARBA00022598"/>
    </source>
</evidence>
<sequence length="1180" mass="129994">MADDMSKNDKKKITQEEEDQIWSWNARLPPTPQLTVTQVFSAQVKKSLDDPAVDALDGTLTYNQLDHYSTRLALHLRSILTDITSDEIVPICFDKSTWLVVCMMAVSKAGMAYTTLDPSNPTERLHTCLATVSPRAMLIEDKFVEKFSGTELKLVANVPEICSSLSDAAKDNGVADLPVSQPTDLAYVCFTSGSTGLPKVVQHTHSGAVSNVVHGHGYTAGSRVLNFASQAFAVNTVMTLKTLCNGGLLVLPPEKERMGGIASFITRKEITITVLTPTLLNLLSPDDVKCLKSLMVGGEPVTQRLIDIWAPRLSLLEAIGMTEGVGITNLVDTSGKKSRARQFMTGCAWIVDVDDADTLAPIGETGELLFEGPGLLQGYRNNDEANAKALIEEPPAWAKKRGEKRPVRLFRTGDLAKYVEDGVVQIVGRKDTRVKLYGQRFELGDVETAMLDCLPPGVIVAAEIVEPANGNGPMLVAFINGLSGDFSLEAKQLRERLATKVPDYMVPRGLVELEDPPLNASGKLDRKLLRQKAAEMSLIELVKHTGSLDKAVPETPQEKAMQQLWATVLGIPTQCIGLQDDFFYVGGDSLQCIKLIAEARKSDVGLSISDILQHRTLQAMSAAASFGVHDESAKPASEDSAYTIGTVASAFPQDDVEDIALATDWQAWCIGQGLLKSHGWHDYMIFKFKKPLDTDKLRNACKQLIERHGVLRTVFTVKERKTFQVILKPEAYPFHFSVKESADGKDMDQDAKEIIQQDMKRQKQLGDPLVAFTLVKDATDSMHQLILRISHAQYDALSLDKLWRSLEALYYERPLEVIPFTKFCAEASLASNNSESYWKEALANSSMSQLRTHARPSVSCPINSVVKASIPLVDLKASGFTTATAVFAAWSVVLSKLTGQDSVVFGYIISGRHLPMPKISEVLGPCMNVLPLHINVSPTGQTSSLLGSVQSNYLKSLEHGYLGHHRVIEKCTNWPRWTRFSSMVNHLSFAIGDAPFSEHGECDFSVYEPEHDKADLWLQTFARADELEVELRYSAEAFSEEWVKTVLDYFTTVYQQLPNVLERQISETLANSSVAAPQDVPVERLEQMKVDSPSLPEYPKALEEMVLSAWESVLGADFKSYPGFTHQTPFFEMWGNAIAAAALASEYSKRGFSVSSEEVLEFPSIGETVAHLSTRAKSES</sequence>
<dbReference type="Gene3D" id="1.10.1200.10">
    <property type="entry name" value="ACP-like"/>
    <property type="match status" value="2"/>
</dbReference>